<dbReference type="Proteomes" id="UP001219518">
    <property type="component" value="Unassembled WGS sequence"/>
</dbReference>
<reference evidence="3" key="1">
    <citation type="submission" date="2021-07" db="EMBL/GenBank/DDBJ databases">
        <authorList>
            <person name="Catto M.A."/>
            <person name="Jacobson A."/>
            <person name="Kennedy G."/>
            <person name="Labadie P."/>
            <person name="Hunt B.G."/>
            <person name="Srinivasan R."/>
        </authorList>
    </citation>
    <scope>NUCLEOTIDE SEQUENCE</scope>
    <source>
        <strain evidence="3">PL_HMW_Pooled</strain>
        <tissue evidence="3">Head</tissue>
    </source>
</reference>
<evidence type="ECO:0000256" key="2">
    <source>
        <dbReference type="SAM" id="MobiDB-lite"/>
    </source>
</evidence>
<evidence type="ECO:0000313" key="3">
    <source>
        <dbReference type="EMBL" id="KAK3910694.1"/>
    </source>
</evidence>
<evidence type="ECO:0000256" key="1">
    <source>
        <dbReference type="SAM" id="Coils"/>
    </source>
</evidence>
<protein>
    <submittedName>
        <fullName evidence="3">Laminin subunit beta-1</fullName>
    </submittedName>
</protein>
<keyword evidence="4" id="KW-1185">Reference proteome</keyword>
<sequence>MMISGDDTCEDEWGDLRARFAKEGLEYSSLTVEQRLLHVWRWLVDAESNLHSSRRMLDKLREQQHEELEEMETYIGHIRELAEKRTDHLESETISLRNKLHLTQQQTATLNNLLQRSGLEGLDDLGEDSIGEQVAFLVADHLKLMEEVEVLKKLKFSNGMGKESELLTEMVKVTSEKEVLRREVSDITERLTLLEKASRQLELDNERLAFKLSEALAELEEREAQLKQLGGSDQGAESLIWISPQRSQQCARSQSMYTGLCHREPSLNSLRTVNCEVSEGPESLPRNPSEASLLDEHDQEPTPRLSRADTRSFGADSTPPSLLLSEPNTSCGSLRRLSSLVDSQQGGVNAGPQSDVSHINDVKNLQVEFNTLKEQHSALSEKYNSLVFRHIRLRAKRKSQIDELRRRMDASISSSNCRIESLESQLALQKKALLGEEVFRKRVEADYRRLQEEKRSLVVSVLNAESTLRAKERDILALKKKEEFLENTTADLLARVLTLKYTRSSPEKLSEKNSSTMQSSKTVPNFAAAAAAVNQETASSSGRKIGSITITKRHSVTDLGTV</sequence>
<feature type="region of interest" description="Disordered" evidence="2">
    <location>
        <begin position="275"/>
        <end position="328"/>
    </location>
</feature>
<accession>A0AAE1GX84</accession>
<dbReference type="AlphaFoldDB" id="A0AAE1GX84"/>
<gene>
    <name evidence="3" type="ORF">KUF71_020508</name>
</gene>
<proteinExistence type="predicted"/>
<dbReference type="PANTHER" id="PTHR34479">
    <property type="entry name" value="COILED-COIL DOMAIN-CONTAINING PROTEIN 30"/>
    <property type="match status" value="1"/>
</dbReference>
<dbReference type="PANTHER" id="PTHR34479:SF1">
    <property type="entry name" value="COILED-COIL DOMAIN-CONTAINING PROTEIN 30"/>
    <property type="match status" value="1"/>
</dbReference>
<organism evidence="3 4">
    <name type="scientific">Frankliniella fusca</name>
    <dbReference type="NCBI Taxonomy" id="407009"/>
    <lineage>
        <taxon>Eukaryota</taxon>
        <taxon>Metazoa</taxon>
        <taxon>Ecdysozoa</taxon>
        <taxon>Arthropoda</taxon>
        <taxon>Hexapoda</taxon>
        <taxon>Insecta</taxon>
        <taxon>Pterygota</taxon>
        <taxon>Neoptera</taxon>
        <taxon>Paraneoptera</taxon>
        <taxon>Thysanoptera</taxon>
        <taxon>Terebrantia</taxon>
        <taxon>Thripoidea</taxon>
        <taxon>Thripidae</taxon>
        <taxon>Frankliniella</taxon>
    </lineage>
</organism>
<reference evidence="3" key="2">
    <citation type="journal article" date="2023" name="BMC Genomics">
        <title>Pest status, molecular evolution, and epigenetic factors derived from the genome assembly of Frankliniella fusca, a thysanopteran phytovirus vector.</title>
        <authorList>
            <person name="Catto M.A."/>
            <person name="Labadie P.E."/>
            <person name="Jacobson A.L."/>
            <person name="Kennedy G.G."/>
            <person name="Srinivasan R."/>
            <person name="Hunt B.G."/>
        </authorList>
    </citation>
    <scope>NUCLEOTIDE SEQUENCE</scope>
    <source>
        <strain evidence="3">PL_HMW_Pooled</strain>
    </source>
</reference>
<keyword evidence="1" id="KW-0175">Coiled coil</keyword>
<feature type="coiled-coil region" evidence="1">
    <location>
        <begin position="177"/>
        <end position="232"/>
    </location>
</feature>
<name>A0AAE1GX84_9NEOP</name>
<evidence type="ECO:0000313" key="4">
    <source>
        <dbReference type="Proteomes" id="UP001219518"/>
    </source>
</evidence>
<dbReference type="InterPro" id="IPR052825">
    <property type="entry name" value="CCD-Prefoldin_beta-like"/>
</dbReference>
<comment type="caution">
    <text evidence="3">The sequence shown here is derived from an EMBL/GenBank/DDBJ whole genome shotgun (WGS) entry which is preliminary data.</text>
</comment>
<feature type="compositionally biased region" description="Basic and acidic residues" evidence="2">
    <location>
        <begin position="294"/>
        <end position="310"/>
    </location>
</feature>
<dbReference type="EMBL" id="JAHWGI010000184">
    <property type="protein sequence ID" value="KAK3910694.1"/>
    <property type="molecule type" value="Genomic_DNA"/>
</dbReference>
<feature type="coiled-coil region" evidence="1">
    <location>
        <begin position="440"/>
        <end position="488"/>
    </location>
</feature>